<dbReference type="PROSITE" id="PS51365">
    <property type="entry name" value="RENAL_DIPEPTIDASE_2"/>
    <property type="match status" value="1"/>
</dbReference>
<dbReference type="OrthoDB" id="9804920at2"/>
<dbReference type="RefSeq" id="WP_117151935.1">
    <property type="nucleotide sequence ID" value="NZ_BMLG01000001.1"/>
</dbReference>
<dbReference type="AlphaFoldDB" id="A0A917TFZ7"/>
<sequence>MIIDAHCDVLLKLWSEKVSFATSNRLQINELMWRRSPVKVQCFAIFIPEEIPEEFQFQAALEMVNIFFDQIIKPYDDIKFISNKNDLLLLKEHERGAVLTLEGCHAIGRDLNKLKTLIRLGVRAVGLTWNNANAVCDGIGEKRGAGISSFGEEVIELLNKEQIWTDVSHISYNGFFDVMKHADYVMASHSNAFSICDHRRNLDDQQIQLLIEKKGWIGVTFVPQFTSKKATVTHEDLIEHIIYYLNIGAENCLGFGSDFDGIEEYIKGLEDITDYQVVMNELEYRISNEQLKKITYLNFINKFPRIKG</sequence>
<name>A0A917TFZ7_9BACI</name>
<dbReference type="GO" id="GO:0006508">
    <property type="term" value="P:proteolysis"/>
    <property type="evidence" value="ECO:0007669"/>
    <property type="project" value="InterPro"/>
</dbReference>
<dbReference type="SUPFAM" id="SSF51556">
    <property type="entry name" value="Metallo-dependent hydrolases"/>
    <property type="match status" value="1"/>
</dbReference>
<dbReference type="GO" id="GO:0070573">
    <property type="term" value="F:metallodipeptidase activity"/>
    <property type="evidence" value="ECO:0007669"/>
    <property type="project" value="InterPro"/>
</dbReference>
<protein>
    <submittedName>
        <fullName evidence="1">Diguanylate cyclase</fullName>
    </submittedName>
</protein>
<gene>
    <name evidence="1" type="ORF">GCM10011351_04830</name>
</gene>
<evidence type="ECO:0000313" key="2">
    <source>
        <dbReference type="Proteomes" id="UP000618460"/>
    </source>
</evidence>
<dbReference type="InterPro" id="IPR032466">
    <property type="entry name" value="Metal_Hydrolase"/>
</dbReference>
<dbReference type="InterPro" id="IPR008257">
    <property type="entry name" value="Pept_M19"/>
</dbReference>
<proteinExistence type="predicted"/>
<accession>A0A917TFZ7</accession>
<dbReference type="Pfam" id="PF01244">
    <property type="entry name" value="Peptidase_M19"/>
    <property type="match status" value="1"/>
</dbReference>
<organism evidence="1 2">
    <name type="scientific">Paraliobacillus quinghaiensis</name>
    <dbReference type="NCBI Taxonomy" id="470815"/>
    <lineage>
        <taxon>Bacteria</taxon>
        <taxon>Bacillati</taxon>
        <taxon>Bacillota</taxon>
        <taxon>Bacilli</taxon>
        <taxon>Bacillales</taxon>
        <taxon>Bacillaceae</taxon>
        <taxon>Paraliobacillus</taxon>
    </lineage>
</organism>
<evidence type="ECO:0000313" key="1">
    <source>
        <dbReference type="EMBL" id="GGM22005.1"/>
    </source>
</evidence>
<keyword evidence="2" id="KW-1185">Reference proteome</keyword>
<comment type="caution">
    <text evidence="1">The sequence shown here is derived from an EMBL/GenBank/DDBJ whole genome shotgun (WGS) entry which is preliminary data.</text>
</comment>
<dbReference type="Proteomes" id="UP000618460">
    <property type="component" value="Unassembled WGS sequence"/>
</dbReference>
<dbReference type="CDD" id="cd01301">
    <property type="entry name" value="rDP_like"/>
    <property type="match status" value="1"/>
</dbReference>
<dbReference type="PANTHER" id="PTHR10443">
    <property type="entry name" value="MICROSOMAL DIPEPTIDASE"/>
    <property type="match status" value="1"/>
</dbReference>
<dbReference type="EMBL" id="BMLG01000001">
    <property type="protein sequence ID" value="GGM22005.1"/>
    <property type="molecule type" value="Genomic_DNA"/>
</dbReference>
<reference evidence="1" key="1">
    <citation type="journal article" date="2014" name="Int. J. Syst. Evol. Microbiol.">
        <title>Complete genome sequence of Corynebacterium casei LMG S-19264T (=DSM 44701T), isolated from a smear-ripened cheese.</title>
        <authorList>
            <consortium name="US DOE Joint Genome Institute (JGI-PGF)"/>
            <person name="Walter F."/>
            <person name="Albersmeier A."/>
            <person name="Kalinowski J."/>
            <person name="Ruckert C."/>
        </authorList>
    </citation>
    <scope>NUCLEOTIDE SEQUENCE</scope>
    <source>
        <strain evidence="1">CGMCC 1.6333</strain>
    </source>
</reference>
<dbReference type="PANTHER" id="PTHR10443:SF12">
    <property type="entry name" value="DIPEPTIDASE"/>
    <property type="match status" value="1"/>
</dbReference>
<reference evidence="1" key="2">
    <citation type="submission" date="2020-09" db="EMBL/GenBank/DDBJ databases">
        <authorList>
            <person name="Sun Q."/>
            <person name="Zhou Y."/>
        </authorList>
    </citation>
    <scope>NUCLEOTIDE SEQUENCE</scope>
    <source>
        <strain evidence="1">CGMCC 1.6333</strain>
    </source>
</reference>
<dbReference type="Gene3D" id="3.20.20.140">
    <property type="entry name" value="Metal-dependent hydrolases"/>
    <property type="match status" value="1"/>
</dbReference>